<protein>
    <recommendedName>
        <fullName evidence="1">Cyclic nucleotide-binding domain-containing protein</fullName>
    </recommendedName>
</protein>
<dbReference type="PROSITE" id="PS00888">
    <property type="entry name" value="CNMP_BINDING_1"/>
    <property type="match status" value="1"/>
</dbReference>
<dbReference type="PRINTS" id="PR00103">
    <property type="entry name" value="CAMPKINASE"/>
</dbReference>
<dbReference type="Proteomes" id="UP000187209">
    <property type="component" value="Unassembled WGS sequence"/>
</dbReference>
<dbReference type="SUPFAM" id="SSF51206">
    <property type="entry name" value="cAMP-binding domain-like"/>
    <property type="match status" value="2"/>
</dbReference>
<organism evidence="2 3">
    <name type="scientific">Stentor coeruleus</name>
    <dbReference type="NCBI Taxonomy" id="5963"/>
    <lineage>
        <taxon>Eukaryota</taxon>
        <taxon>Sar</taxon>
        <taxon>Alveolata</taxon>
        <taxon>Ciliophora</taxon>
        <taxon>Postciliodesmatophora</taxon>
        <taxon>Heterotrichea</taxon>
        <taxon>Heterotrichida</taxon>
        <taxon>Stentoridae</taxon>
        <taxon>Stentor</taxon>
    </lineage>
</organism>
<feature type="domain" description="Cyclic nucleotide-binding" evidence="1">
    <location>
        <begin position="51"/>
        <end position="232"/>
    </location>
</feature>
<dbReference type="InterPro" id="IPR014710">
    <property type="entry name" value="RmlC-like_jellyroll"/>
</dbReference>
<sequence length="556" mass="63867">MDSFKVEAIKQLIRPFSKRPSARTESEISTITKTISNIKFFSSMNEGKNLQSLLNEVAKVLSLEIYEPGECIINYGEVGDKFYIVLYGKLGVLIPDISKNHGSLMEIRASISRRSFYQETEIKQMAKKEKSNIEALKELMTGGIQFNRQESLKLDNNLMTRMGIVDEMKEVAQLKQGDSFGELALISDKPRAATVEAKEISVLAVLSKQDFKKALAQEAEKALKEKVNFLYKLPVFKGYTNQSVQKLSYYFQELKFKKGQYVYRENSQADHLYFVYEGEFKLFQTKDHSVRKIIDYPGGFLSDLRPYITIDKARDTRQNYQLQFTIKGKNETIGYEEYVKDLPTRVQSCICVSPSAIAYSIKSEDFKTRFTDNESLKFLKARCHRDLDRHKSIKKVEKIVEQIVSNSFRNSSSRSSSSFKSYSNTPTKMSATFCPKSPNRSIYSTIEETASKVLKSLRPKKVSISFFKSSVTSTPNNTFRESFHYEKASVPNSPRLNTTFLLKKTLELPNKDFKSRIKRLPPPNFMKVSRENCRRPLQDMRSPISGRRLRNFSSGS</sequence>
<dbReference type="PANTHER" id="PTHR23011">
    <property type="entry name" value="CYCLIC NUCLEOTIDE-BINDING DOMAIN CONTAINING PROTEIN"/>
    <property type="match status" value="1"/>
</dbReference>
<dbReference type="OrthoDB" id="21144at2759"/>
<dbReference type="CDD" id="cd00038">
    <property type="entry name" value="CAP_ED"/>
    <property type="match status" value="2"/>
</dbReference>
<evidence type="ECO:0000259" key="1">
    <source>
        <dbReference type="PROSITE" id="PS50042"/>
    </source>
</evidence>
<name>A0A1R2BL33_9CILI</name>
<dbReference type="InterPro" id="IPR000595">
    <property type="entry name" value="cNMP-bd_dom"/>
</dbReference>
<proteinExistence type="predicted"/>
<keyword evidence="3" id="KW-1185">Reference proteome</keyword>
<evidence type="ECO:0000313" key="2">
    <source>
        <dbReference type="EMBL" id="OMJ77421.1"/>
    </source>
</evidence>
<reference evidence="2 3" key="1">
    <citation type="submission" date="2016-11" db="EMBL/GenBank/DDBJ databases">
        <title>The macronuclear genome of Stentor coeruleus: a giant cell with tiny introns.</title>
        <authorList>
            <person name="Slabodnick M."/>
            <person name="Ruby J.G."/>
            <person name="Reiff S.B."/>
            <person name="Swart E.C."/>
            <person name="Gosai S."/>
            <person name="Prabakaran S."/>
            <person name="Witkowska E."/>
            <person name="Larue G.E."/>
            <person name="Fisher S."/>
            <person name="Freeman R.M."/>
            <person name="Gunawardena J."/>
            <person name="Chu W."/>
            <person name="Stover N.A."/>
            <person name="Gregory B.D."/>
            <person name="Nowacki M."/>
            <person name="Derisi J."/>
            <person name="Roy S.W."/>
            <person name="Marshall W.F."/>
            <person name="Sood P."/>
        </authorList>
    </citation>
    <scope>NUCLEOTIDE SEQUENCE [LARGE SCALE GENOMIC DNA]</scope>
    <source>
        <strain evidence="2">WM001</strain>
    </source>
</reference>
<gene>
    <name evidence="2" type="ORF">SteCoe_22979</name>
</gene>
<feature type="domain" description="Cyclic nucleotide-binding" evidence="1">
    <location>
        <begin position="235"/>
        <end position="287"/>
    </location>
</feature>
<dbReference type="PANTHER" id="PTHR23011:SF28">
    <property type="entry name" value="CYCLIC NUCLEOTIDE-BINDING DOMAIN CONTAINING PROTEIN"/>
    <property type="match status" value="1"/>
</dbReference>
<dbReference type="Pfam" id="PF00027">
    <property type="entry name" value="cNMP_binding"/>
    <property type="match status" value="2"/>
</dbReference>
<dbReference type="InterPro" id="IPR018490">
    <property type="entry name" value="cNMP-bd_dom_sf"/>
</dbReference>
<dbReference type="AlphaFoldDB" id="A0A1R2BL33"/>
<evidence type="ECO:0000313" key="3">
    <source>
        <dbReference type="Proteomes" id="UP000187209"/>
    </source>
</evidence>
<dbReference type="Gene3D" id="2.60.120.10">
    <property type="entry name" value="Jelly Rolls"/>
    <property type="match status" value="2"/>
</dbReference>
<accession>A0A1R2BL33</accession>
<dbReference type="PROSITE" id="PS50042">
    <property type="entry name" value="CNMP_BINDING_3"/>
    <property type="match status" value="2"/>
</dbReference>
<dbReference type="EMBL" id="MPUH01000576">
    <property type="protein sequence ID" value="OMJ77421.1"/>
    <property type="molecule type" value="Genomic_DNA"/>
</dbReference>
<dbReference type="InterPro" id="IPR018488">
    <property type="entry name" value="cNMP-bd_CS"/>
</dbReference>
<comment type="caution">
    <text evidence="2">The sequence shown here is derived from an EMBL/GenBank/DDBJ whole genome shotgun (WGS) entry which is preliminary data.</text>
</comment>
<dbReference type="PROSITE" id="PS00889">
    <property type="entry name" value="CNMP_BINDING_2"/>
    <property type="match status" value="1"/>
</dbReference>